<sequence>MISPIVGEPRSIRELSVGLYASYISPPNGTHRPSSLQTLRPPTVELRLAPLNRAPTKGGLALAASPADHTTSSSLPHRDAAPVGDEGEIPDRRRGTSPTEPPPTRSSVVSMPTPSASAPMDSASSPKPTPTSDHPLILAPSAVFDVVSAQP</sequence>
<evidence type="ECO:0000256" key="1">
    <source>
        <dbReference type="SAM" id="MobiDB-lite"/>
    </source>
</evidence>
<dbReference type="AlphaFoldDB" id="A0A8J5X2U7"/>
<dbReference type="Proteomes" id="UP000729402">
    <property type="component" value="Unassembled WGS sequence"/>
</dbReference>
<proteinExistence type="predicted"/>
<feature type="region of interest" description="Disordered" evidence="1">
    <location>
        <begin position="22"/>
        <end position="137"/>
    </location>
</feature>
<evidence type="ECO:0000313" key="2">
    <source>
        <dbReference type="EMBL" id="KAG8100369.1"/>
    </source>
</evidence>
<organism evidence="2 3">
    <name type="scientific">Zizania palustris</name>
    <name type="common">Northern wild rice</name>
    <dbReference type="NCBI Taxonomy" id="103762"/>
    <lineage>
        <taxon>Eukaryota</taxon>
        <taxon>Viridiplantae</taxon>
        <taxon>Streptophyta</taxon>
        <taxon>Embryophyta</taxon>
        <taxon>Tracheophyta</taxon>
        <taxon>Spermatophyta</taxon>
        <taxon>Magnoliopsida</taxon>
        <taxon>Liliopsida</taxon>
        <taxon>Poales</taxon>
        <taxon>Poaceae</taxon>
        <taxon>BOP clade</taxon>
        <taxon>Oryzoideae</taxon>
        <taxon>Oryzeae</taxon>
        <taxon>Zizaniinae</taxon>
        <taxon>Zizania</taxon>
    </lineage>
</organism>
<dbReference type="EMBL" id="JAAALK010000079">
    <property type="protein sequence ID" value="KAG8100369.1"/>
    <property type="molecule type" value="Genomic_DNA"/>
</dbReference>
<protein>
    <submittedName>
        <fullName evidence="2">Uncharacterized protein</fullName>
    </submittedName>
</protein>
<accession>A0A8J5X2U7</accession>
<feature type="compositionally biased region" description="Polar residues" evidence="1">
    <location>
        <begin position="25"/>
        <end position="40"/>
    </location>
</feature>
<comment type="caution">
    <text evidence="2">The sequence shown here is derived from an EMBL/GenBank/DDBJ whole genome shotgun (WGS) entry which is preliminary data.</text>
</comment>
<gene>
    <name evidence="2" type="ORF">GUJ93_ZPchr0013g33956</name>
</gene>
<reference evidence="2" key="2">
    <citation type="submission" date="2021-02" db="EMBL/GenBank/DDBJ databases">
        <authorList>
            <person name="Kimball J.A."/>
            <person name="Haas M.W."/>
            <person name="Macchietto M."/>
            <person name="Kono T."/>
            <person name="Duquette J."/>
            <person name="Shao M."/>
        </authorList>
    </citation>
    <scope>NUCLEOTIDE SEQUENCE</scope>
    <source>
        <tissue evidence="2">Fresh leaf tissue</tissue>
    </source>
</reference>
<reference evidence="2" key="1">
    <citation type="journal article" date="2021" name="bioRxiv">
        <title>Whole Genome Assembly and Annotation of Northern Wild Rice, Zizania palustris L., Supports a Whole Genome Duplication in the Zizania Genus.</title>
        <authorList>
            <person name="Haas M."/>
            <person name="Kono T."/>
            <person name="Macchietto M."/>
            <person name="Millas R."/>
            <person name="McGilp L."/>
            <person name="Shao M."/>
            <person name="Duquette J."/>
            <person name="Hirsch C.N."/>
            <person name="Kimball J."/>
        </authorList>
    </citation>
    <scope>NUCLEOTIDE SEQUENCE</scope>
    <source>
        <tissue evidence="2">Fresh leaf tissue</tissue>
    </source>
</reference>
<name>A0A8J5X2U7_ZIZPA</name>
<evidence type="ECO:0000313" key="3">
    <source>
        <dbReference type="Proteomes" id="UP000729402"/>
    </source>
</evidence>
<keyword evidence="3" id="KW-1185">Reference proteome</keyword>
<feature type="compositionally biased region" description="Low complexity" evidence="1">
    <location>
        <begin position="105"/>
        <end position="126"/>
    </location>
</feature>